<evidence type="ECO:0000313" key="2">
    <source>
        <dbReference type="EMBL" id="CAL2093150.1"/>
    </source>
</evidence>
<keyword evidence="1" id="KW-0472">Membrane</keyword>
<dbReference type="Proteomes" id="UP001497416">
    <property type="component" value="Unassembled WGS sequence"/>
</dbReference>
<dbReference type="EMBL" id="CAXIXY010000007">
    <property type="protein sequence ID" value="CAL2093150.1"/>
    <property type="molecule type" value="Genomic_DNA"/>
</dbReference>
<evidence type="ECO:0000313" key="3">
    <source>
        <dbReference type="Proteomes" id="UP001497416"/>
    </source>
</evidence>
<keyword evidence="1" id="KW-0812">Transmembrane</keyword>
<keyword evidence="3" id="KW-1185">Reference proteome</keyword>
<dbReference type="RefSeq" id="WP_348713547.1">
    <property type="nucleotide sequence ID" value="NZ_CAXIXY010000007.1"/>
</dbReference>
<evidence type="ECO:0000256" key="1">
    <source>
        <dbReference type="SAM" id="Phobius"/>
    </source>
</evidence>
<protein>
    <submittedName>
        <fullName evidence="2">Uncharacterized protein</fullName>
    </submittedName>
</protein>
<accession>A0ABM9P5Q3</accession>
<proteinExistence type="predicted"/>
<reference evidence="2 3" key="1">
    <citation type="submission" date="2024-05" db="EMBL/GenBank/DDBJ databases">
        <authorList>
            <person name="Duchaud E."/>
        </authorList>
    </citation>
    <scope>NUCLEOTIDE SEQUENCE [LARGE SCALE GENOMIC DNA]</scope>
    <source>
        <strain evidence="2">Ena-SAMPLE-TAB-13-05-2024-13:56:06:370-140302</strain>
    </source>
</reference>
<feature type="transmembrane region" description="Helical" evidence="1">
    <location>
        <begin position="12"/>
        <end position="32"/>
    </location>
</feature>
<name>A0ABM9P5Q3_9FLAO</name>
<gene>
    <name evidence="2" type="ORF">T190607A01A_50147</name>
</gene>
<sequence>MKKRVPNFSFKSYFPIFTFLVVAFLFSFSSFYSPKWNYDWRGIRKQVKDSILKFDYYGSISWDSTNQFGDRLQSYFTHRWILDNADPHELYHLLDYPDGTVKAIAYEGLMYNSSIKKYPLLKKVLNDTLSFVSYRTGCIGSGTMLSNYVISFVTNIDERAPTKINAPIIDLTKKEKEEILKLLDQRISREKYYKEEFYKTIR</sequence>
<keyword evidence="1" id="KW-1133">Transmembrane helix</keyword>
<organism evidence="2 3">
    <name type="scientific">Tenacibaculum platacis</name>
    <dbReference type="NCBI Taxonomy" id="3137852"/>
    <lineage>
        <taxon>Bacteria</taxon>
        <taxon>Pseudomonadati</taxon>
        <taxon>Bacteroidota</taxon>
        <taxon>Flavobacteriia</taxon>
        <taxon>Flavobacteriales</taxon>
        <taxon>Flavobacteriaceae</taxon>
        <taxon>Tenacibaculum</taxon>
    </lineage>
</organism>
<comment type="caution">
    <text evidence="2">The sequence shown here is derived from an EMBL/GenBank/DDBJ whole genome shotgun (WGS) entry which is preliminary data.</text>
</comment>